<dbReference type="Gene3D" id="2.40.30.170">
    <property type="match status" value="1"/>
</dbReference>
<dbReference type="InterPro" id="IPR050739">
    <property type="entry name" value="MFP"/>
</dbReference>
<evidence type="ECO:0000259" key="6">
    <source>
        <dbReference type="Pfam" id="PF25917"/>
    </source>
</evidence>
<evidence type="ECO:0000256" key="5">
    <source>
        <dbReference type="SAM" id="Phobius"/>
    </source>
</evidence>
<dbReference type="Gene3D" id="1.10.287.470">
    <property type="entry name" value="Helix hairpin bin"/>
    <property type="match status" value="2"/>
</dbReference>
<dbReference type="PRINTS" id="PR01490">
    <property type="entry name" value="RTXTOXIND"/>
</dbReference>
<dbReference type="OrthoDB" id="9811754at2"/>
<evidence type="ECO:0000256" key="3">
    <source>
        <dbReference type="ARBA" id="ARBA00022989"/>
    </source>
</evidence>
<dbReference type="InterPro" id="IPR058625">
    <property type="entry name" value="MdtA-like_BSH"/>
</dbReference>
<accession>A0A5P2G556</accession>
<evidence type="ECO:0000259" key="7">
    <source>
        <dbReference type="Pfam" id="PF25954"/>
    </source>
</evidence>
<dbReference type="EMBL" id="CP044016">
    <property type="protein sequence ID" value="QES88233.1"/>
    <property type="molecule type" value="Genomic_DNA"/>
</dbReference>
<dbReference type="Pfam" id="PF25954">
    <property type="entry name" value="Beta-barrel_RND_2"/>
    <property type="match status" value="1"/>
</dbReference>
<dbReference type="InterPro" id="IPR058792">
    <property type="entry name" value="Beta-barrel_RND_2"/>
</dbReference>
<keyword evidence="2 5" id="KW-0812">Transmembrane</keyword>
<evidence type="ECO:0000256" key="1">
    <source>
        <dbReference type="ARBA" id="ARBA00004167"/>
    </source>
</evidence>
<evidence type="ECO:0000256" key="4">
    <source>
        <dbReference type="ARBA" id="ARBA00023136"/>
    </source>
</evidence>
<dbReference type="AlphaFoldDB" id="A0A5P2G556"/>
<keyword evidence="3 5" id="KW-1133">Transmembrane helix</keyword>
<dbReference type="Gene3D" id="2.40.50.100">
    <property type="match status" value="1"/>
</dbReference>
<sequence length="368" mass="40349">MENNNTTTEQEPKKKSSKKFAIIFGIIVVFGCIYGFYLYKQSQIHQSTDDAQVSSDMSPVIPRVAGYIKDIRVKENQYVHKGDTLVILDDRDYAVKVEAMEAALETAKTNVSVASAGSQVTMSNVSSSRQSIETIDAQIKEAEVNAWRTEKDYERYANLIQDHTITQQQYEQALAAKQTADRQLGVLKAQRSAAAKQVSAVASQEHVNKSQTNVANAQIKQAQANLDAAKLDLSYVVILAQADGQVGKVNLQPGQYLSAGTTLFSIVPSDAKWVIANFKETQLTKMAVGQKATIKVDAYPDEELEGEVTSLSPATGAAVSLLPPDNASGNFVKVVQRVPVRIDFKDKNNPIYKKIRSGMNVEADVHFN</sequence>
<dbReference type="PANTHER" id="PTHR30386">
    <property type="entry name" value="MEMBRANE FUSION SUBUNIT OF EMRAB-TOLC MULTIDRUG EFFLUX PUMP"/>
    <property type="match status" value="1"/>
</dbReference>
<evidence type="ECO:0000313" key="8">
    <source>
        <dbReference type="EMBL" id="QES88233.1"/>
    </source>
</evidence>
<feature type="domain" description="Multidrug resistance protein MdtA-like barrel-sandwich hybrid" evidence="6">
    <location>
        <begin position="60"/>
        <end position="267"/>
    </location>
</feature>
<dbReference type="KEGG" id="arac:E0W69_005970"/>
<reference evidence="8 9" key="1">
    <citation type="submission" date="2019-09" db="EMBL/GenBank/DDBJ databases">
        <title>Complete genome sequence of Arachidicoccus sp. B3-10 isolated from apple orchard soil.</title>
        <authorList>
            <person name="Kim H.S."/>
            <person name="Han K.-I."/>
            <person name="Suh M.K."/>
            <person name="Lee K.C."/>
            <person name="Eom M.K."/>
            <person name="Kim J.-S."/>
            <person name="Kang S.W."/>
            <person name="Sin Y."/>
            <person name="Lee J.-S."/>
        </authorList>
    </citation>
    <scope>NUCLEOTIDE SEQUENCE [LARGE SCALE GENOMIC DNA]</scope>
    <source>
        <strain evidence="8 9">B3-10</strain>
    </source>
</reference>
<dbReference type="GO" id="GO:0055085">
    <property type="term" value="P:transmembrane transport"/>
    <property type="evidence" value="ECO:0007669"/>
    <property type="project" value="InterPro"/>
</dbReference>
<dbReference type="GO" id="GO:0016020">
    <property type="term" value="C:membrane"/>
    <property type="evidence" value="ECO:0007669"/>
    <property type="project" value="UniProtKB-SubCell"/>
</dbReference>
<gene>
    <name evidence="8" type="ORF">E0W69_005970</name>
</gene>
<dbReference type="Pfam" id="PF25917">
    <property type="entry name" value="BSH_RND"/>
    <property type="match status" value="1"/>
</dbReference>
<keyword evidence="4 5" id="KW-0472">Membrane</keyword>
<keyword evidence="9" id="KW-1185">Reference proteome</keyword>
<comment type="subcellular location">
    <subcellularLocation>
        <location evidence="1">Membrane</location>
        <topology evidence="1">Single-pass membrane protein</topology>
    </subcellularLocation>
</comment>
<evidence type="ECO:0000256" key="2">
    <source>
        <dbReference type="ARBA" id="ARBA00022692"/>
    </source>
</evidence>
<dbReference type="RefSeq" id="WP_131329120.1">
    <property type="nucleotide sequence ID" value="NZ_CP044016.1"/>
</dbReference>
<proteinExistence type="predicted"/>
<dbReference type="SUPFAM" id="SSF111369">
    <property type="entry name" value="HlyD-like secretion proteins"/>
    <property type="match status" value="2"/>
</dbReference>
<evidence type="ECO:0000313" key="9">
    <source>
        <dbReference type="Proteomes" id="UP000292424"/>
    </source>
</evidence>
<organism evidence="8 9">
    <name type="scientific">Rhizosphaericola mali</name>
    <dbReference type="NCBI Taxonomy" id="2545455"/>
    <lineage>
        <taxon>Bacteria</taxon>
        <taxon>Pseudomonadati</taxon>
        <taxon>Bacteroidota</taxon>
        <taxon>Chitinophagia</taxon>
        <taxon>Chitinophagales</taxon>
        <taxon>Chitinophagaceae</taxon>
        <taxon>Rhizosphaericola</taxon>
    </lineage>
</organism>
<name>A0A5P2G556_9BACT</name>
<dbReference type="Proteomes" id="UP000292424">
    <property type="component" value="Chromosome"/>
</dbReference>
<feature type="transmembrane region" description="Helical" evidence="5">
    <location>
        <begin position="20"/>
        <end position="39"/>
    </location>
</feature>
<feature type="domain" description="CusB-like beta-barrel" evidence="7">
    <location>
        <begin position="273"/>
        <end position="315"/>
    </location>
</feature>
<dbReference type="PANTHER" id="PTHR30386:SF26">
    <property type="entry name" value="TRANSPORT PROTEIN COMB"/>
    <property type="match status" value="1"/>
</dbReference>
<protein>
    <submittedName>
        <fullName evidence="8">HlyD family secretion protein</fullName>
    </submittedName>
</protein>